<evidence type="ECO:0000256" key="1">
    <source>
        <dbReference type="SAM" id="MobiDB-lite"/>
    </source>
</evidence>
<organism evidence="2 3">
    <name type="scientific">Volvox africanus</name>
    <dbReference type="NCBI Taxonomy" id="51714"/>
    <lineage>
        <taxon>Eukaryota</taxon>
        <taxon>Viridiplantae</taxon>
        <taxon>Chlorophyta</taxon>
        <taxon>core chlorophytes</taxon>
        <taxon>Chlorophyceae</taxon>
        <taxon>CS clade</taxon>
        <taxon>Chlamydomonadales</taxon>
        <taxon>Volvocaceae</taxon>
        <taxon>Volvox</taxon>
    </lineage>
</organism>
<gene>
    <name evidence="2" type="ORF">VaNZ11_001493</name>
</gene>
<sequence length="133" mass="13444">MTHMFKSGSSQCIQLNVVDLIVDLDHPVALLPAQHKVGGEGGPMSPLATTAGAQGSGSTSVNSRQQQQQQQQPAVETRRSTVTGGGGDVVGAHGSSCIGSSSGAAPRASSPTGPLESLIVRPKNFVPGETEQG</sequence>
<evidence type="ECO:0000313" key="2">
    <source>
        <dbReference type="EMBL" id="GLI59574.1"/>
    </source>
</evidence>
<proteinExistence type="predicted"/>
<dbReference type="Proteomes" id="UP001165090">
    <property type="component" value="Unassembled WGS sequence"/>
</dbReference>
<reference evidence="2 3" key="1">
    <citation type="journal article" date="2023" name="IScience">
        <title>Expanded male sex-determining region conserved during the evolution of homothallism in the green alga Volvox.</title>
        <authorList>
            <person name="Yamamoto K."/>
            <person name="Matsuzaki R."/>
            <person name="Mahakham W."/>
            <person name="Heman W."/>
            <person name="Sekimoto H."/>
            <person name="Kawachi M."/>
            <person name="Minakuchi Y."/>
            <person name="Toyoda A."/>
            <person name="Nozaki H."/>
        </authorList>
    </citation>
    <scope>NUCLEOTIDE SEQUENCE [LARGE SCALE GENOMIC DNA]</scope>
    <source>
        <strain evidence="2 3">NIES-4468</strain>
    </source>
</reference>
<feature type="region of interest" description="Disordered" evidence="1">
    <location>
        <begin position="34"/>
        <end position="133"/>
    </location>
</feature>
<accession>A0ABQ5RPX0</accession>
<feature type="compositionally biased region" description="Polar residues" evidence="1">
    <location>
        <begin position="47"/>
        <end position="64"/>
    </location>
</feature>
<protein>
    <submittedName>
        <fullName evidence="2">Uncharacterized protein</fullName>
    </submittedName>
</protein>
<dbReference type="EMBL" id="BSDZ01000004">
    <property type="protein sequence ID" value="GLI59574.1"/>
    <property type="molecule type" value="Genomic_DNA"/>
</dbReference>
<keyword evidence="3" id="KW-1185">Reference proteome</keyword>
<comment type="caution">
    <text evidence="2">The sequence shown here is derived from an EMBL/GenBank/DDBJ whole genome shotgun (WGS) entry which is preliminary data.</text>
</comment>
<evidence type="ECO:0000313" key="3">
    <source>
        <dbReference type="Proteomes" id="UP001165090"/>
    </source>
</evidence>
<name>A0ABQ5RPX0_9CHLO</name>
<feature type="compositionally biased region" description="Low complexity" evidence="1">
    <location>
        <begin position="90"/>
        <end position="114"/>
    </location>
</feature>